<name>A0A239MQD9_9ACTN</name>
<gene>
    <name evidence="2" type="ORF">SAMN05421812_106100</name>
</gene>
<evidence type="ECO:0000256" key="1">
    <source>
        <dbReference type="SAM" id="Phobius"/>
    </source>
</evidence>
<feature type="transmembrane region" description="Helical" evidence="1">
    <location>
        <begin position="6"/>
        <end position="24"/>
    </location>
</feature>
<keyword evidence="1" id="KW-0472">Membrane</keyword>
<sequence length="145" mass="16357">MQWTPVWALIGSLIGAAGTFLGVVKAQRATLERELQIKLWDLRADAYVELVRWTAWVEHWYIVGAPDPHERPLTVTMARTAARIQAFGDDETGAKAFRLLELLRPQVSSQNISGRPPPPDEIRELARDLARLARDRLAPPDGVRR</sequence>
<accession>A0A239MQD9</accession>
<dbReference type="OrthoDB" id="3373385at2"/>
<dbReference type="RefSeq" id="WP_089249775.1">
    <property type="nucleotide sequence ID" value="NZ_FZPH01000006.1"/>
</dbReference>
<evidence type="ECO:0000313" key="2">
    <source>
        <dbReference type="EMBL" id="SNT44334.1"/>
    </source>
</evidence>
<protein>
    <submittedName>
        <fullName evidence="2">Uncharacterized protein</fullName>
    </submittedName>
</protein>
<proteinExistence type="predicted"/>
<keyword evidence="1" id="KW-0812">Transmembrane</keyword>
<dbReference type="Proteomes" id="UP000198362">
    <property type="component" value="Unassembled WGS sequence"/>
</dbReference>
<keyword evidence="3" id="KW-1185">Reference proteome</keyword>
<dbReference type="AlphaFoldDB" id="A0A239MQD9"/>
<evidence type="ECO:0000313" key="3">
    <source>
        <dbReference type="Proteomes" id="UP000198362"/>
    </source>
</evidence>
<dbReference type="EMBL" id="FZPH01000006">
    <property type="protein sequence ID" value="SNT44334.1"/>
    <property type="molecule type" value="Genomic_DNA"/>
</dbReference>
<organism evidence="2 3">
    <name type="scientific">Asanoa hainanensis</name>
    <dbReference type="NCBI Taxonomy" id="560556"/>
    <lineage>
        <taxon>Bacteria</taxon>
        <taxon>Bacillati</taxon>
        <taxon>Actinomycetota</taxon>
        <taxon>Actinomycetes</taxon>
        <taxon>Micromonosporales</taxon>
        <taxon>Micromonosporaceae</taxon>
        <taxon>Asanoa</taxon>
    </lineage>
</organism>
<keyword evidence="1" id="KW-1133">Transmembrane helix</keyword>
<reference evidence="2 3" key="1">
    <citation type="submission" date="2017-06" db="EMBL/GenBank/DDBJ databases">
        <authorList>
            <person name="Kim H.J."/>
            <person name="Triplett B.A."/>
        </authorList>
    </citation>
    <scope>NUCLEOTIDE SEQUENCE [LARGE SCALE GENOMIC DNA]</scope>
    <source>
        <strain evidence="2 3">CGMCC 4.5593</strain>
    </source>
</reference>